<evidence type="ECO:0000313" key="1">
    <source>
        <dbReference type="EMBL" id="SIO12139.1"/>
    </source>
</evidence>
<organism evidence="1 2">
    <name type="scientific">Epilithonimonas zeae</name>
    <dbReference type="NCBI Taxonomy" id="1416779"/>
    <lineage>
        <taxon>Bacteria</taxon>
        <taxon>Pseudomonadati</taxon>
        <taxon>Bacteroidota</taxon>
        <taxon>Flavobacteriia</taxon>
        <taxon>Flavobacteriales</taxon>
        <taxon>Weeksellaceae</taxon>
        <taxon>Chryseobacterium group</taxon>
        <taxon>Epilithonimonas</taxon>
    </lineage>
</organism>
<dbReference type="STRING" id="1416779.SAMN05444409_2114"/>
<dbReference type="AlphaFoldDB" id="A0A1N6GX86"/>
<name>A0A1N6GX86_9FLAO</name>
<protein>
    <recommendedName>
        <fullName evidence="3">DNA-binding protein</fullName>
    </recommendedName>
</protein>
<dbReference type="Proteomes" id="UP000185207">
    <property type="component" value="Unassembled WGS sequence"/>
</dbReference>
<dbReference type="EMBL" id="FSRK01000001">
    <property type="protein sequence ID" value="SIO12139.1"/>
    <property type="molecule type" value="Genomic_DNA"/>
</dbReference>
<evidence type="ECO:0008006" key="3">
    <source>
        <dbReference type="Google" id="ProtNLM"/>
    </source>
</evidence>
<dbReference type="RefSeq" id="WP_074235211.1">
    <property type="nucleotide sequence ID" value="NZ_FSRK01000001.1"/>
</dbReference>
<keyword evidence="2" id="KW-1185">Reference proteome</keyword>
<proteinExistence type="predicted"/>
<gene>
    <name evidence="1" type="ORF">SAMN05444409_2114</name>
</gene>
<dbReference type="OrthoDB" id="1274195at2"/>
<evidence type="ECO:0000313" key="2">
    <source>
        <dbReference type="Proteomes" id="UP000185207"/>
    </source>
</evidence>
<sequence length="68" mass="7989">MNKITQKRNKYNTAVLNEIGKKYAITPRYVRQCITGDRVGIFPDKIKAEYKAIELKMRTTLENEINKQ</sequence>
<accession>A0A1N6GX86</accession>
<reference evidence="2" key="1">
    <citation type="submission" date="2016-11" db="EMBL/GenBank/DDBJ databases">
        <authorList>
            <person name="Varghese N."/>
            <person name="Submissions S."/>
        </authorList>
    </citation>
    <scope>NUCLEOTIDE SEQUENCE [LARGE SCALE GENOMIC DNA]</scope>
    <source>
        <strain evidence="2">DSM 27623</strain>
    </source>
</reference>